<accession>X1HGF4</accession>
<evidence type="ECO:0000313" key="1">
    <source>
        <dbReference type="EMBL" id="GAH69276.1"/>
    </source>
</evidence>
<sequence>MKKIYLSVLLIITIGLSTCVNKDELQKEGKVQKVVEPLKICSFNIQFLGSSKSRDDVALSKILK</sequence>
<feature type="non-terminal residue" evidence="1">
    <location>
        <position position="64"/>
    </location>
</feature>
<name>X1HGF4_9ZZZZ</name>
<organism evidence="1">
    <name type="scientific">marine sediment metagenome</name>
    <dbReference type="NCBI Taxonomy" id="412755"/>
    <lineage>
        <taxon>unclassified sequences</taxon>
        <taxon>metagenomes</taxon>
        <taxon>ecological metagenomes</taxon>
    </lineage>
</organism>
<comment type="caution">
    <text evidence="1">The sequence shown here is derived from an EMBL/GenBank/DDBJ whole genome shotgun (WGS) entry which is preliminary data.</text>
</comment>
<gene>
    <name evidence="1" type="ORF">S03H2_45222</name>
</gene>
<dbReference type="EMBL" id="BARU01028321">
    <property type="protein sequence ID" value="GAH69276.1"/>
    <property type="molecule type" value="Genomic_DNA"/>
</dbReference>
<protein>
    <submittedName>
        <fullName evidence="1">Uncharacterized protein</fullName>
    </submittedName>
</protein>
<reference evidence="1" key="1">
    <citation type="journal article" date="2014" name="Front. Microbiol.">
        <title>High frequency of phylogenetically diverse reductive dehalogenase-homologous genes in deep subseafloor sedimentary metagenomes.</title>
        <authorList>
            <person name="Kawai M."/>
            <person name="Futagami T."/>
            <person name="Toyoda A."/>
            <person name="Takaki Y."/>
            <person name="Nishi S."/>
            <person name="Hori S."/>
            <person name="Arai W."/>
            <person name="Tsubouchi T."/>
            <person name="Morono Y."/>
            <person name="Uchiyama I."/>
            <person name="Ito T."/>
            <person name="Fujiyama A."/>
            <person name="Inagaki F."/>
            <person name="Takami H."/>
        </authorList>
    </citation>
    <scope>NUCLEOTIDE SEQUENCE</scope>
    <source>
        <strain evidence="1">Expedition CK06-06</strain>
    </source>
</reference>
<dbReference type="AlphaFoldDB" id="X1HGF4"/>
<proteinExistence type="predicted"/>